<feature type="chain" id="PRO_5035934772" evidence="6">
    <location>
        <begin position="25"/>
        <end position="462"/>
    </location>
</feature>
<evidence type="ECO:0000256" key="2">
    <source>
        <dbReference type="ARBA" id="ARBA00022837"/>
    </source>
</evidence>
<name>A0A8T0EWZ5_ARGBR</name>
<dbReference type="SUPFAM" id="SSF48726">
    <property type="entry name" value="Immunoglobulin"/>
    <property type="match status" value="2"/>
</dbReference>
<comment type="caution">
    <text evidence="9">The sequence shown here is derived from an EMBL/GenBank/DDBJ whole genome shotgun (WGS) entry which is preliminary data.</text>
</comment>
<dbReference type="PROSITE" id="PS00290">
    <property type="entry name" value="IG_MHC"/>
    <property type="match status" value="1"/>
</dbReference>
<evidence type="ECO:0000256" key="5">
    <source>
        <dbReference type="SAM" id="MobiDB-lite"/>
    </source>
</evidence>
<dbReference type="PROSITE" id="PS50222">
    <property type="entry name" value="EF_HAND_2"/>
    <property type="match status" value="1"/>
</dbReference>
<keyword evidence="10" id="KW-1185">Reference proteome</keyword>
<dbReference type="GO" id="GO:0007156">
    <property type="term" value="P:homophilic cell adhesion via plasma membrane adhesion molecules"/>
    <property type="evidence" value="ECO:0007669"/>
    <property type="project" value="TreeGrafter"/>
</dbReference>
<feature type="region of interest" description="Disordered" evidence="5">
    <location>
        <begin position="38"/>
        <end position="57"/>
    </location>
</feature>
<evidence type="ECO:0000256" key="1">
    <source>
        <dbReference type="ARBA" id="ARBA00022729"/>
    </source>
</evidence>
<dbReference type="Pfam" id="PF13927">
    <property type="entry name" value="Ig_3"/>
    <property type="match status" value="1"/>
</dbReference>
<dbReference type="InterPro" id="IPR003599">
    <property type="entry name" value="Ig_sub"/>
</dbReference>
<dbReference type="GO" id="GO:0008046">
    <property type="term" value="F:axon guidance receptor activity"/>
    <property type="evidence" value="ECO:0007669"/>
    <property type="project" value="TreeGrafter"/>
</dbReference>
<feature type="domain" description="EF-hand" evidence="7">
    <location>
        <begin position="232"/>
        <end position="259"/>
    </location>
</feature>
<keyword evidence="1 6" id="KW-0732">Signal</keyword>
<dbReference type="InterPro" id="IPR011992">
    <property type="entry name" value="EF-hand-dom_pair"/>
</dbReference>
<feature type="compositionally biased region" description="Acidic residues" evidence="5">
    <location>
        <begin position="38"/>
        <end position="55"/>
    </location>
</feature>
<reference evidence="9" key="1">
    <citation type="journal article" date="2020" name="bioRxiv">
        <title>Chromosome-level reference genome of the European wasp spider Argiope bruennichi: a resource for studies on range expansion and evolutionary adaptation.</title>
        <authorList>
            <person name="Sheffer M.M."/>
            <person name="Hoppe A."/>
            <person name="Krehenwinkel H."/>
            <person name="Uhl G."/>
            <person name="Kuss A.W."/>
            <person name="Jensen L."/>
            <person name="Jensen C."/>
            <person name="Gillespie R.G."/>
            <person name="Hoff K.J."/>
            <person name="Prost S."/>
        </authorList>
    </citation>
    <scope>NUCLEOTIDE SEQUENCE</scope>
</reference>
<evidence type="ECO:0000313" key="9">
    <source>
        <dbReference type="EMBL" id="KAF8782214.1"/>
    </source>
</evidence>
<dbReference type="CDD" id="cd00096">
    <property type="entry name" value="Ig"/>
    <property type="match status" value="1"/>
</dbReference>
<dbReference type="CDD" id="cd00051">
    <property type="entry name" value="EFh"/>
    <property type="match status" value="1"/>
</dbReference>
<dbReference type="InterPro" id="IPR036179">
    <property type="entry name" value="Ig-like_dom_sf"/>
</dbReference>
<gene>
    <name evidence="9" type="ORF">HNY73_012533</name>
</gene>
<feature type="domain" description="Ig-like" evidence="8">
    <location>
        <begin position="393"/>
        <end position="462"/>
    </location>
</feature>
<dbReference type="GO" id="GO:0030424">
    <property type="term" value="C:axon"/>
    <property type="evidence" value="ECO:0007669"/>
    <property type="project" value="TreeGrafter"/>
</dbReference>
<evidence type="ECO:0000313" key="10">
    <source>
        <dbReference type="Proteomes" id="UP000807504"/>
    </source>
</evidence>
<organism evidence="9 10">
    <name type="scientific">Argiope bruennichi</name>
    <name type="common">Wasp spider</name>
    <name type="synonym">Aranea bruennichi</name>
    <dbReference type="NCBI Taxonomy" id="94029"/>
    <lineage>
        <taxon>Eukaryota</taxon>
        <taxon>Metazoa</taxon>
        <taxon>Ecdysozoa</taxon>
        <taxon>Arthropoda</taxon>
        <taxon>Chelicerata</taxon>
        <taxon>Arachnida</taxon>
        <taxon>Araneae</taxon>
        <taxon>Araneomorphae</taxon>
        <taxon>Entelegynae</taxon>
        <taxon>Araneoidea</taxon>
        <taxon>Araneidae</taxon>
        <taxon>Argiope</taxon>
    </lineage>
</organism>
<sequence length="462" mass="51299">MILRSLKTPLLFIVLCLVFTTCKSRRVDDDSHFNDDDEDHFLGIDSEDGHEDEEPLPPLALPLQNDVVGNKGAAGIRVAVGASVKRTLWEMPSALATSTARKGRSPCARLCLKKRILETTTTDVETSAEDVSTSNTPVTTLGTTDRRTDDPSSWTNIPQPEPRTVAPSVPLSTVLPLTTMMTQTSDVDSELPPQRECSQQDYDFMKENLLLFNSAKLTDSKKPGNEYLVSIMFSHYDQNNNGQLEAEELWQAAERDHLGQLSKSCILADMLLFDDTDRDGAMSINEFYLAFSKLNSVSVVSLDKALEVNHVTARVGDNVEIKCDVTGTPPPPIVWRRNDMDLASLNEDEIKVFVDGSLYLTNVQLIHGGNYTCHAQHNRDVVQTHILHVHTIPEVHVIPKLQSRAPGELAEMECHVIGVPTPAVSWLKNDEELKLMTDKYTIVGEYSTPHSHTTVTNALEEL</sequence>
<dbReference type="InterPro" id="IPR018247">
    <property type="entry name" value="EF_Hand_1_Ca_BS"/>
</dbReference>
<evidence type="ECO:0000256" key="4">
    <source>
        <dbReference type="ARBA" id="ARBA00023319"/>
    </source>
</evidence>
<dbReference type="InterPro" id="IPR003598">
    <property type="entry name" value="Ig_sub2"/>
</dbReference>
<dbReference type="InterPro" id="IPR003006">
    <property type="entry name" value="Ig/MHC_CS"/>
</dbReference>
<dbReference type="PROSITE" id="PS00018">
    <property type="entry name" value="EF_HAND_1"/>
    <property type="match status" value="2"/>
</dbReference>
<feature type="region of interest" description="Disordered" evidence="5">
    <location>
        <begin position="127"/>
        <end position="168"/>
    </location>
</feature>
<dbReference type="AlphaFoldDB" id="A0A8T0EWZ5"/>
<keyword evidence="4" id="KW-0393">Immunoglobulin domain</keyword>
<dbReference type="InterPro" id="IPR050958">
    <property type="entry name" value="Cell_Adh-Cytoskel_Orgn"/>
</dbReference>
<feature type="domain" description="Ig-like" evidence="8">
    <location>
        <begin position="295"/>
        <end position="378"/>
    </location>
</feature>
<dbReference type="GO" id="GO:0005509">
    <property type="term" value="F:calcium ion binding"/>
    <property type="evidence" value="ECO:0007669"/>
    <property type="project" value="InterPro"/>
</dbReference>
<dbReference type="SUPFAM" id="SSF47473">
    <property type="entry name" value="EF-hand"/>
    <property type="match status" value="1"/>
</dbReference>
<dbReference type="GO" id="GO:0050808">
    <property type="term" value="P:synapse organization"/>
    <property type="evidence" value="ECO:0007669"/>
    <property type="project" value="TreeGrafter"/>
</dbReference>
<evidence type="ECO:0000256" key="3">
    <source>
        <dbReference type="ARBA" id="ARBA00023157"/>
    </source>
</evidence>
<dbReference type="GO" id="GO:0005886">
    <property type="term" value="C:plasma membrane"/>
    <property type="evidence" value="ECO:0007669"/>
    <property type="project" value="TreeGrafter"/>
</dbReference>
<keyword evidence="2" id="KW-0106">Calcium</keyword>
<dbReference type="PANTHER" id="PTHR45080:SF8">
    <property type="entry name" value="IG-LIKE DOMAIN-CONTAINING PROTEIN"/>
    <property type="match status" value="1"/>
</dbReference>
<dbReference type="InterPro" id="IPR013098">
    <property type="entry name" value="Ig_I-set"/>
</dbReference>
<dbReference type="InterPro" id="IPR007110">
    <property type="entry name" value="Ig-like_dom"/>
</dbReference>
<dbReference type="PANTHER" id="PTHR45080">
    <property type="entry name" value="CONTACTIN 5"/>
    <property type="match status" value="1"/>
</dbReference>
<protein>
    <submittedName>
        <fullName evidence="9">Follistatin-related protein 5 like protein</fullName>
    </submittedName>
</protein>
<accession>A0A8T0EWZ5</accession>
<evidence type="ECO:0000259" key="8">
    <source>
        <dbReference type="PROSITE" id="PS50835"/>
    </source>
</evidence>
<dbReference type="Proteomes" id="UP000807504">
    <property type="component" value="Unassembled WGS sequence"/>
</dbReference>
<keyword evidence="3" id="KW-1015">Disulfide bond</keyword>
<dbReference type="SMART" id="SM00408">
    <property type="entry name" value="IGc2"/>
    <property type="match status" value="2"/>
</dbReference>
<evidence type="ECO:0000259" key="7">
    <source>
        <dbReference type="PROSITE" id="PS50222"/>
    </source>
</evidence>
<dbReference type="InterPro" id="IPR013783">
    <property type="entry name" value="Ig-like_fold"/>
</dbReference>
<evidence type="ECO:0000256" key="6">
    <source>
        <dbReference type="SAM" id="SignalP"/>
    </source>
</evidence>
<dbReference type="InterPro" id="IPR002048">
    <property type="entry name" value="EF_hand_dom"/>
</dbReference>
<reference evidence="9" key="2">
    <citation type="submission" date="2020-06" db="EMBL/GenBank/DDBJ databases">
        <authorList>
            <person name="Sheffer M."/>
        </authorList>
    </citation>
    <scope>NUCLEOTIDE SEQUENCE</scope>
</reference>
<feature type="signal peptide" evidence="6">
    <location>
        <begin position="1"/>
        <end position="24"/>
    </location>
</feature>
<proteinExistence type="predicted"/>
<dbReference type="GO" id="GO:0043025">
    <property type="term" value="C:neuronal cell body"/>
    <property type="evidence" value="ECO:0007669"/>
    <property type="project" value="TreeGrafter"/>
</dbReference>
<dbReference type="PROSITE" id="PS50835">
    <property type="entry name" value="IG_LIKE"/>
    <property type="match status" value="2"/>
</dbReference>
<dbReference type="Pfam" id="PF07679">
    <property type="entry name" value="I-set"/>
    <property type="match status" value="1"/>
</dbReference>
<dbReference type="Gene3D" id="1.10.238.10">
    <property type="entry name" value="EF-hand"/>
    <property type="match status" value="1"/>
</dbReference>
<dbReference type="Gene3D" id="2.60.40.10">
    <property type="entry name" value="Immunoglobulins"/>
    <property type="match status" value="2"/>
</dbReference>
<dbReference type="SMART" id="SM00409">
    <property type="entry name" value="IG"/>
    <property type="match status" value="1"/>
</dbReference>
<dbReference type="EMBL" id="JABXBU010001863">
    <property type="protein sequence ID" value="KAF8782214.1"/>
    <property type="molecule type" value="Genomic_DNA"/>
</dbReference>